<dbReference type="EMBL" id="LN846998">
    <property type="protein sequence ID" value="CRI37788.1"/>
    <property type="molecule type" value="Genomic_DNA"/>
</dbReference>
<evidence type="ECO:0000256" key="1">
    <source>
        <dbReference type="ARBA" id="ARBA00022737"/>
    </source>
</evidence>
<dbReference type="Pfam" id="PF01823">
    <property type="entry name" value="MACPF"/>
    <property type="match status" value="1"/>
</dbReference>
<sequence length="411" mass="46025">MDESDGEEASKDSAFSASFSYEFVKSSTRESKNTVTHSTASRTLYILRQDCSYDPRALKVDDEFRYWVEKRLDAKNPDSLNAFVKEVGTHYVASVTYGGIGFQVLKMSYLQVEELEKEKISISVAAASSLLKSKTSNATEKGYSSYQSESSAQTVFLGGTVLPDLQQDKLDFKDWSESIPNEPIPLAISVSSITDLIIPELFPSEDAQVLSQKKSALGQVILNYLESHKPKEEGPKPVQITSGFNSSSSVFTLQAAKAPKTVSFPYIDYWSTIPYLFPTLKETSGAQPLSFYLRFDDIFEQQNLVHNTSYILASTSVRLGYFGDSYRDYDALSFYGSWPQAYFDWAGYKDRCTWTLEKLNTTGDLFIRSGDEIRLKHNTSGKYLATTSMSDGYQKLTCTTQTSDSVFIITV</sequence>
<dbReference type="EMBL" id="LN847230">
    <property type="protein sequence ID" value="CRI46779.1"/>
    <property type="molecule type" value="Genomic_DNA"/>
</dbReference>
<dbReference type="SUPFAM" id="SSF82109">
    <property type="entry name" value="MIR domain"/>
    <property type="match status" value="1"/>
</dbReference>
<evidence type="ECO:0000313" key="6">
    <source>
        <dbReference type="EMBL" id="CRI40054.1"/>
    </source>
</evidence>
<dbReference type="KEGG" id="cpn:CPn_0176"/>
<dbReference type="EMBL" id="LN847003">
    <property type="protein sequence ID" value="CRI40054.1"/>
    <property type="molecule type" value="Genomic_DNA"/>
</dbReference>
<dbReference type="EMBL" id="AE001363">
    <property type="protein sequence ID" value="AAD18329.1"/>
    <property type="molecule type" value="Genomic_DNA"/>
</dbReference>
<gene>
    <name evidence="4" type="ordered locus">CPn_0176</name>
    <name evidence="5" type="ORF">BN1224_CV15_B_01110</name>
    <name evidence="7" type="ORF">BN1224_H12_BE_00070</name>
    <name evidence="8" type="ORF">BN1224_MUL2216_D_00300</name>
    <name evidence="9" type="ORF">BN1224_Panola_B_01180</name>
    <name evidence="11" type="ORF">BN1224_PB1_B_01730</name>
    <name evidence="10" type="ORF">BN1224_U1271_C_00130</name>
    <name evidence="12" type="ORF">BN1224_Wien2_B_01720</name>
    <name evidence="6" type="ORF">CWL029c_C_00140</name>
</gene>
<dbReference type="PATRIC" id="fig|115713.3.peg.201"/>
<dbReference type="InterPro" id="IPR020864">
    <property type="entry name" value="MACPF"/>
</dbReference>
<feature type="domain" description="MIR" evidence="2">
    <location>
        <begin position="364"/>
        <end position="411"/>
    </location>
</feature>
<reference evidence="4 13" key="1">
    <citation type="journal article" date="1999" name="Nat. Genet.">
        <title>Comparative genomes of Chlamydia pneumoniae and C. trachomatis.</title>
        <authorList>
            <person name="Kalman S."/>
            <person name="Mitchell W."/>
            <person name="Marathe R."/>
            <person name="Lammel C."/>
            <person name="Fan J."/>
            <person name="Hyman R.W."/>
            <person name="Olinger L."/>
            <person name="Grimwood J."/>
            <person name="Davis R.W."/>
            <person name="Stephens R.S."/>
        </authorList>
    </citation>
    <scope>NUCLEOTIDE SEQUENCE [LARGE SCALE GENOMIC DNA]</scope>
    <source>
        <strain evidence="4 13">CWL029</strain>
    </source>
</reference>
<evidence type="ECO:0000313" key="5">
    <source>
        <dbReference type="EMBL" id="CRI37788.1"/>
    </source>
</evidence>
<evidence type="ECO:0000313" key="10">
    <source>
        <dbReference type="EMBL" id="CRI49073.1"/>
    </source>
</evidence>
<dbReference type="EMBL" id="LN847244">
    <property type="protein sequence ID" value="CRI49073.1"/>
    <property type="molecule type" value="Genomic_DNA"/>
</dbReference>
<evidence type="ECO:0000313" key="9">
    <source>
        <dbReference type="EMBL" id="CRI46779.1"/>
    </source>
</evidence>
<evidence type="ECO:0000313" key="4">
    <source>
        <dbReference type="EMBL" id="AAD18329.1"/>
    </source>
</evidence>
<evidence type="ECO:0000259" key="3">
    <source>
        <dbReference type="PROSITE" id="PS51412"/>
    </source>
</evidence>
<dbReference type="RefSeq" id="WP_010882827.1">
    <property type="nucleotide sequence ID" value="NZ_LN846980.1"/>
</dbReference>
<keyword evidence="1" id="KW-0677">Repeat</keyword>
<evidence type="ECO:0000313" key="7">
    <source>
        <dbReference type="EMBL" id="CRI43410.1"/>
    </source>
</evidence>
<organism evidence="10">
    <name type="scientific">Chlamydia pneumoniae</name>
    <name type="common">Chlamydophila pneumoniae</name>
    <dbReference type="NCBI Taxonomy" id="83558"/>
    <lineage>
        <taxon>Bacteria</taxon>
        <taxon>Pseudomonadati</taxon>
        <taxon>Chlamydiota</taxon>
        <taxon>Chlamydiia</taxon>
        <taxon>Chlamydiales</taxon>
        <taxon>Chlamydiaceae</taxon>
        <taxon>Chlamydia/Chlamydophila group</taxon>
        <taxon>Chlamydia</taxon>
    </lineage>
</organism>
<evidence type="ECO:0000259" key="2">
    <source>
        <dbReference type="PROSITE" id="PS50919"/>
    </source>
</evidence>
<dbReference type="EMBL" id="LN847249">
    <property type="protein sequence ID" value="CRI52461.1"/>
    <property type="molecule type" value="Genomic_DNA"/>
</dbReference>
<dbReference type="InterPro" id="IPR016093">
    <property type="entry name" value="MIR_motif"/>
</dbReference>
<evidence type="ECO:0000313" key="8">
    <source>
        <dbReference type="EMBL" id="CRI45650.1"/>
    </source>
</evidence>
<dbReference type="AlphaFoldDB" id="A0A0F7X9F1"/>
<dbReference type="SMART" id="SM00472">
    <property type="entry name" value="MIR"/>
    <property type="match status" value="1"/>
</dbReference>
<evidence type="ECO:0008006" key="14">
    <source>
        <dbReference type="Google" id="ProtNLM"/>
    </source>
</evidence>
<dbReference type="SMART" id="SM00457">
    <property type="entry name" value="MACPF"/>
    <property type="match status" value="1"/>
</dbReference>
<dbReference type="PROSITE" id="PS51412">
    <property type="entry name" value="MACPF_2"/>
    <property type="match status" value="1"/>
</dbReference>
<proteinExistence type="predicted"/>
<dbReference type="EMBL" id="LN847119">
    <property type="protein sequence ID" value="CRI43410.1"/>
    <property type="molecule type" value="Genomic_DNA"/>
</dbReference>
<feature type="domain" description="MACPF" evidence="3">
    <location>
        <begin position="1"/>
        <end position="228"/>
    </location>
</feature>
<reference evidence="10" key="2">
    <citation type="submission" date="2015-05" db="EMBL/GenBank/DDBJ databases">
        <authorList>
            <person name="Rattei Thomas"/>
        </authorList>
    </citation>
    <scope>NUCLEOTIDE SEQUENCE</scope>
    <source>
        <strain evidence="5">CV15</strain>
        <strain evidence="6">CWL029c</strain>
        <strain evidence="7">H12</strain>
        <strain evidence="8">MUL2216</strain>
        <strain evidence="9">Panola</strain>
        <strain evidence="11">PB1</strain>
        <strain evidence="10">U1271</strain>
        <strain evidence="12">Wien2</strain>
    </source>
</reference>
<accession>A0A0F7X9F1</accession>
<dbReference type="EMBL" id="LN847225">
    <property type="protein sequence ID" value="CRI45650.1"/>
    <property type="molecule type" value="Genomic_DNA"/>
</dbReference>
<evidence type="ECO:0000313" key="11">
    <source>
        <dbReference type="EMBL" id="CRI50204.1"/>
    </source>
</evidence>
<dbReference type="HOGENOM" id="CLU_668500_0_0_0"/>
<name>A0A0F7X9F1_CHLPN</name>
<dbReference type="InterPro" id="IPR036300">
    <property type="entry name" value="MIR_dom_sf"/>
</dbReference>
<evidence type="ECO:0000313" key="12">
    <source>
        <dbReference type="EMBL" id="CRI52461.1"/>
    </source>
</evidence>
<dbReference type="PROSITE" id="PS50919">
    <property type="entry name" value="MIR"/>
    <property type="match status" value="1"/>
</dbReference>
<dbReference type="EMBL" id="LN847240">
    <property type="protein sequence ID" value="CRI50204.1"/>
    <property type="molecule type" value="Genomic_DNA"/>
</dbReference>
<protein>
    <recommendedName>
        <fullName evidence="14">MAC/perforin family protein</fullName>
    </recommendedName>
</protein>
<evidence type="ECO:0000313" key="13">
    <source>
        <dbReference type="Proteomes" id="UP000000801"/>
    </source>
</evidence>
<dbReference type="Proteomes" id="UP000000801">
    <property type="component" value="Chromosome"/>
</dbReference>